<dbReference type="RefSeq" id="WP_144203626.1">
    <property type="nucleotide sequence ID" value="NZ_VCIZ01000035.1"/>
</dbReference>
<proteinExistence type="predicted"/>
<protein>
    <recommendedName>
        <fullName evidence="3">DUF1488 domain-containing protein</fullName>
    </recommendedName>
</protein>
<name>A0ABY3EE37_9BURK</name>
<evidence type="ECO:0000313" key="1">
    <source>
        <dbReference type="EMBL" id="TSP09182.1"/>
    </source>
</evidence>
<sequence>MSKLTSSLGPGSTSRRIENWRLLKTYRALHLFGLFPPHRRFWVTAAIVALDVPERVAVTEDGVTYYLAGEPGSTVFAARFVALCAAFDERLEGTRDVTDTLLGEARVQSLFENAMRAGRRPVTWQ</sequence>
<comment type="caution">
    <text evidence="1">The sequence shown here is derived from an EMBL/GenBank/DDBJ whole genome shotgun (WGS) entry which is preliminary data.</text>
</comment>
<evidence type="ECO:0000313" key="2">
    <source>
        <dbReference type="Proteomes" id="UP000318943"/>
    </source>
</evidence>
<organism evidence="1 2">
    <name type="scientific">Cupriavidus campinensis</name>
    <dbReference type="NCBI Taxonomy" id="151783"/>
    <lineage>
        <taxon>Bacteria</taxon>
        <taxon>Pseudomonadati</taxon>
        <taxon>Pseudomonadota</taxon>
        <taxon>Betaproteobacteria</taxon>
        <taxon>Burkholderiales</taxon>
        <taxon>Burkholderiaceae</taxon>
        <taxon>Cupriavidus</taxon>
    </lineage>
</organism>
<dbReference type="EMBL" id="VCIZ01000035">
    <property type="protein sequence ID" value="TSP09182.1"/>
    <property type="molecule type" value="Genomic_DNA"/>
</dbReference>
<accession>A0ABY3EE37</accession>
<evidence type="ECO:0008006" key="3">
    <source>
        <dbReference type="Google" id="ProtNLM"/>
    </source>
</evidence>
<keyword evidence="2" id="KW-1185">Reference proteome</keyword>
<reference evidence="1 2" key="1">
    <citation type="submission" date="2019-05" db="EMBL/GenBank/DDBJ databases">
        <title>Whole genome sequence analysis of Cupriavidus campinensis S14E4C strain.</title>
        <authorList>
            <person name="Abbaszade G."/>
            <person name="Szabo A."/>
            <person name="Toumi M."/>
            <person name="Toth E."/>
        </authorList>
    </citation>
    <scope>NUCLEOTIDE SEQUENCE [LARGE SCALE GENOMIC DNA]</scope>
    <source>
        <strain evidence="1 2">S14E4C</strain>
    </source>
</reference>
<dbReference type="Proteomes" id="UP000318943">
    <property type="component" value="Unassembled WGS sequence"/>
</dbReference>
<gene>
    <name evidence="1" type="ORF">FGG12_28990</name>
</gene>